<sequence>MIVPPLFCMRSSLMCGCLLQGIHEGLTLERDAKYRADIEAAKAGTEAARNKSSSVIDVLKQEKEALKDKLKKPGATAATPAYDLRLLDHNKPNVTKLNDNVVGKNIATTNCSFDTRIHEPPEEVLNAFFRDFTNDNNKMLYQKVIDGESGEESVVLFWSFMVEGTKSCELALCLNQVEGGEGEGEI</sequence>
<dbReference type="AlphaFoldDB" id="A0A9W7AQM5"/>
<evidence type="ECO:0000313" key="2">
    <source>
        <dbReference type="Proteomes" id="UP001165122"/>
    </source>
</evidence>
<proteinExistence type="predicted"/>
<keyword evidence="2" id="KW-1185">Reference proteome</keyword>
<organism evidence="1 2">
    <name type="scientific">Triparma laevis f. longispina</name>
    <dbReference type="NCBI Taxonomy" id="1714387"/>
    <lineage>
        <taxon>Eukaryota</taxon>
        <taxon>Sar</taxon>
        <taxon>Stramenopiles</taxon>
        <taxon>Ochrophyta</taxon>
        <taxon>Bolidophyceae</taxon>
        <taxon>Parmales</taxon>
        <taxon>Triparmaceae</taxon>
        <taxon>Triparma</taxon>
    </lineage>
</organism>
<accession>A0A9W7AQM5</accession>
<comment type="caution">
    <text evidence="1">The sequence shown here is derived from an EMBL/GenBank/DDBJ whole genome shotgun (WGS) entry which is preliminary data.</text>
</comment>
<dbReference type="EMBL" id="BRXW01000692">
    <property type="protein sequence ID" value="GMH74235.1"/>
    <property type="molecule type" value="Genomic_DNA"/>
</dbReference>
<protein>
    <submittedName>
        <fullName evidence="1">Uncharacterized protein</fullName>
    </submittedName>
</protein>
<evidence type="ECO:0000313" key="1">
    <source>
        <dbReference type="EMBL" id="GMH74235.1"/>
    </source>
</evidence>
<reference evidence="2" key="1">
    <citation type="journal article" date="2023" name="Commun. Biol.">
        <title>Genome analysis of Parmales, the sister group of diatoms, reveals the evolutionary specialization of diatoms from phago-mixotrophs to photoautotrophs.</title>
        <authorList>
            <person name="Ban H."/>
            <person name="Sato S."/>
            <person name="Yoshikawa S."/>
            <person name="Yamada K."/>
            <person name="Nakamura Y."/>
            <person name="Ichinomiya M."/>
            <person name="Sato N."/>
            <person name="Blanc-Mathieu R."/>
            <person name="Endo H."/>
            <person name="Kuwata A."/>
            <person name="Ogata H."/>
        </authorList>
    </citation>
    <scope>NUCLEOTIDE SEQUENCE [LARGE SCALE GENOMIC DNA]</scope>
    <source>
        <strain evidence="2">NIES 3700</strain>
    </source>
</reference>
<gene>
    <name evidence="1" type="ORF">TrLO_g13862</name>
</gene>
<dbReference type="Proteomes" id="UP001165122">
    <property type="component" value="Unassembled WGS sequence"/>
</dbReference>
<name>A0A9W7AQM5_9STRA</name>